<name>A0A0J6WXB7_9FIRM</name>
<keyword evidence="10" id="KW-0862">Zinc</keyword>
<evidence type="ECO:0000259" key="12">
    <source>
        <dbReference type="Pfam" id="PF06827"/>
    </source>
</evidence>
<dbReference type="PROSITE" id="PS00178">
    <property type="entry name" value="AA_TRNA_LIGASE_I"/>
    <property type="match status" value="1"/>
</dbReference>
<dbReference type="InterPro" id="IPR014729">
    <property type="entry name" value="Rossmann-like_a/b/a_fold"/>
</dbReference>
<dbReference type="InterPro" id="IPR002301">
    <property type="entry name" value="Ile-tRNA-ligase"/>
</dbReference>
<dbReference type="GO" id="GO:0000049">
    <property type="term" value="F:tRNA binding"/>
    <property type="evidence" value="ECO:0007669"/>
    <property type="project" value="InterPro"/>
</dbReference>
<evidence type="ECO:0000256" key="10">
    <source>
        <dbReference type="HAMAP-Rule" id="MF_02002"/>
    </source>
</evidence>
<dbReference type="GO" id="GO:0005524">
    <property type="term" value="F:ATP binding"/>
    <property type="evidence" value="ECO:0007669"/>
    <property type="project" value="UniProtKB-UniRule"/>
</dbReference>
<organism evidence="14 15">
    <name type="scientific">Megasphaera cerevisiae DSM 20462</name>
    <dbReference type="NCBI Taxonomy" id="1122219"/>
    <lineage>
        <taxon>Bacteria</taxon>
        <taxon>Bacillati</taxon>
        <taxon>Bacillota</taxon>
        <taxon>Negativicutes</taxon>
        <taxon>Veillonellales</taxon>
        <taxon>Veillonellaceae</taxon>
        <taxon>Megasphaera</taxon>
    </lineage>
</organism>
<dbReference type="STRING" id="39029.BSR42_03585"/>
<keyword evidence="10" id="KW-0479">Metal-binding</keyword>
<dbReference type="RefSeq" id="WP_048513935.1">
    <property type="nucleotide sequence ID" value="NZ_FUXD01000017.1"/>
</dbReference>
<comment type="cofactor">
    <cofactor evidence="10">
        <name>Zn(2+)</name>
        <dbReference type="ChEBI" id="CHEBI:29105"/>
    </cofactor>
    <text evidence="10">Binds 1 zinc ion per subunit.</text>
</comment>
<reference evidence="14 15" key="1">
    <citation type="submission" date="2015-06" db="EMBL/GenBank/DDBJ databases">
        <title>Draft genome sequence of beer spoilage bacterium Megasphaera cerevisiae type strain 20462.</title>
        <authorList>
            <person name="Kutumbaka K."/>
            <person name="Pasmowitz J."/>
            <person name="Mategko J."/>
            <person name="Reyes D."/>
            <person name="Friedrich A."/>
            <person name="Han S."/>
            <person name="Martens-Habbena W."/>
            <person name="Neal-McKinney J."/>
            <person name="Janagama H.K."/>
            <person name="Nadala C."/>
            <person name="Samadpour M."/>
        </authorList>
    </citation>
    <scope>NUCLEOTIDE SEQUENCE [LARGE SCALE GENOMIC DNA]</scope>
    <source>
        <strain evidence="14 15">DSM 20462</strain>
    </source>
</reference>
<dbReference type="Proteomes" id="UP000036503">
    <property type="component" value="Unassembled WGS sequence"/>
</dbReference>
<dbReference type="Pfam" id="PF08264">
    <property type="entry name" value="Anticodon_1"/>
    <property type="match status" value="1"/>
</dbReference>
<evidence type="ECO:0000256" key="9">
    <source>
        <dbReference type="ARBA" id="ARBA00048359"/>
    </source>
</evidence>
<dbReference type="CDD" id="cd00818">
    <property type="entry name" value="IleRS_core"/>
    <property type="match status" value="1"/>
</dbReference>
<dbReference type="Pfam" id="PF06827">
    <property type="entry name" value="zf-FPG_IleRS"/>
    <property type="match status" value="1"/>
</dbReference>
<accession>A0A0J6WXB7</accession>
<comment type="subunit">
    <text evidence="10">Monomer.</text>
</comment>
<feature type="domain" description="Zinc finger FPG/IleRS-type" evidence="12">
    <location>
        <begin position="901"/>
        <end position="928"/>
    </location>
</feature>
<comment type="caution">
    <text evidence="14">The sequence shown here is derived from an EMBL/GenBank/DDBJ whole genome shotgun (WGS) entry which is preliminary data.</text>
</comment>
<evidence type="ECO:0000313" key="14">
    <source>
        <dbReference type="EMBL" id="KMO86873.1"/>
    </source>
</evidence>
<dbReference type="GO" id="GO:0002161">
    <property type="term" value="F:aminoacyl-tRNA deacylase activity"/>
    <property type="evidence" value="ECO:0007669"/>
    <property type="project" value="InterPro"/>
</dbReference>
<dbReference type="PRINTS" id="PR00984">
    <property type="entry name" value="TRNASYNTHILE"/>
</dbReference>
<evidence type="ECO:0000256" key="2">
    <source>
        <dbReference type="ARBA" id="ARBA00022490"/>
    </source>
</evidence>
<dbReference type="FunFam" id="1.10.730.20:FF:000001">
    <property type="entry name" value="Isoleucine--tRNA ligase"/>
    <property type="match status" value="1"/>
</dbReference>
<dbReference type="SUPFAM" id="SSF52374">
    <property type="entry name" value="Nucleotidylyl transferase"/>
    <property type="match status" value="1"/>
</dbReference>
<dbReference type="GO" id="GO:0006428">
    <property type="term" value="P:isoleucyl-tRNA aminoacylation"/>
    <property type="evidence" value="ECO:0007669"/>
    <property type="project" value="UniProtKB-UniRule"/>
</dbReference>
<dbReference type="InterPro" id="IPR010663">
    <property type="entry name" value="Znf_FPG/IleRS"/>
</dbReference>
<keyword evidence="15" id="KW-1185">Reference proteome</keyword>
<dbReference type="Gene3D" id="1.10.730.20">
    <property type="match status" value="1"/>
</dbReference>
<evidence type="ECO:0000256" key="1">
    <source>
        <dbReference type="ARBA" id="ARBA00006887"/>
    </source>
</evidence>
<dbReference type="FunCoup" id="A0A0J6WXB7">
    <property type="interactions" value="450"/>
</dbReference>
<dbReference type="GO" id="GO:0004822">
    <property type="term" value="F:isoleucine-tRNA ligase activity"/>
    <property type="evidence" value="ECO:0007669"/>
    <property type="project" value="UniProtKB-UniRule"/>
</dbReference>
<feature type="domain" description="Aminoacyl-tRNA synthetase class Ia" evidence="11">
    <location>
        <begin position="27"/>
        <end position="644"/>
    </location>
</feature>
<feature type="binding site" evidence="10">
    <location>
        <position position="564"/>
    </location>
    <ligand>
        <name>L-isoleucyl-5'-AMP</name>
        <dbReference type="ChEBI" id="CHEBI:178002"/>
    </ligand>
</feature>
<feature type="short sequence motif" description="'HIGH' region" evidence="10">
    <location>
        <begin position="57"/>
        <end position="67"/>
    </location>
</feature>
<dbReference type="SUPFAM" id="SSF47323">
    <property type="entry name" value="Anticodon-binding domain of a subclass of class I aminoacyl-tRNA synthetases"/>
    <property type="match status" value="1"/>
</dbReference>
<evidence type="ECO:0000259" key="11">
    <source>
        <dbReference type="Pfam" id="PF00133"/>
    </source>
</evidence>
<feature type="binding site" evidence="10">
    <location>
        <position position="903"/>
    </location>
    <ligand>
        <name>Zn(2+)</name>
        <dbReference type="ChEBI" id="CHEBI:29105"/>
    </ligand>
</feature>
<dbReference type="PATRIC" id="fig|1122219.3.peg.614"/>
<dbReference type="HAMAP" id="MF_02002">
    <property type="entry name" value="Ile_tRNA_synth_type1"/>
    <property type="match status" value="1"/>
</dbReference>
<dbReference type="CDD" id="cd07960">
    <property type="entry name" value="Anticodon_Ia_Ile_BEm"/>
    <property type="match status" value="1"/>
</dbReference>
<comment type="similarity">
    <text evidence="1 10">Belongs to the class-I aminoacyl-tRNA synthetase family. IleS type 1 subfamily.</text>
</comment>
<dbReference type="GO" id="GO:0005829">
    <property type="term" value="C:cytosol"/>
    <property type="evidence" value="ECO:0007669"/>
    <property type="project" value="TreeGrafter"/>
</dbReference>
<dbReference type="InterPro" id="IPR002300">
    <property type="entry name" value="aa-tRNA-synth_Ia"/>
</dbReference>
<feature type="short sequence motif" description="'KMSKS' region" evidence="10">
    <location>
        <begin position="605"/>
        <end position="609"/>
    </location>
</feature>
<dbReference type="AlphaFoldDB" id="A0A0J6WXB7"/>
<dbReference type="GO" id="GO:0008270">
    <property type="term" value="F:zinc ion binding"/>
    <property type="evidence" value="ECO:0007669"/>
    <property type="project" value="UniProtKB-UniRule"/>
</dbReference>
<feature type="binding site" evidence="10">
    <location>
        <position position="926"/>
    </location>
    <ligand>
        <name>Zn(2+)</name>
        <dbReference type="ChEBI" id="CHEBI:29105"/>
    </ligand>
</feature>
<dbReference type="EMBL" id="LEKT01000014">
    <property type="protein sequence ID" value="KMO86873.1"/>
    <property type="molecule type" value="Genomic_DNA"/>
</dbReference>
<dbReference type="InterPro" id="IPR009008">
    <property type="entry name" value="Val/Leu/Ile-tRNA-synth_edit"/>
</dbReference>
<keyword evidence="4 10" id="KW-0547">Nucleotide-binding</keyword>
<dbReference type="FunFam" id="3.40.50.620:FF:000152">
    <property type="entry name" value="Isoleucine--tRNA ligase"/>
    <property type="match status" value="1"/>
</dbReference>
<evidence type="ECO:0000256" key="8">
    <source>
        <dbReference type="ARBA" id="ARBA00025217"/>
    </source>
</evidence>
<dbReference type="Gene3D" id="3.90.740.10">
    <property type="entry name" value="Valyl/Leucyl/Isoleucyl-tRNA synthetase, editing domain"/>
    <property type="match status" value="1"/>
</dbReference>
<evidence type="ECO:0000256" key="4">
    <source>
        <dbReference type="ARBA" id="ARBA00022741"/>
    </source>
</evidence>
<comment type="domain">
    <text evidence="10">IleRS has two distinct active sites: one for aminoacylation and one for editing. The misactivated valine is translocated from the active site to the editing site, which sterically excludes the correctly activated isoleucine. The single editing site contains two valyl binding pockets, one specific for each substrate (Val-AMP or Val-tRNA(Ile)).</text>
</comment>
<gene>
    <name evidence="10 14" type="primary">ileS</name>
    <name evidence="14" type="ORF">AB840_05900</name>
</gene>
<dbReference type="InterPro" id="IPR013155">
    <property type="entry name" value="M/V/L/I-tRNA-synth_anticd-bd"/>
</dbReference>
<dbReference type="Gene3D" id="1.10.10.830">
    <property type="entry name" value="Ile-tRNA synthetase CP2 domain-like"/>
    <property type="match status" value="1"/>
</dbReference>
<evidence type="ECO:0000256" key="6">
    <source>
        <dbReference type="ARBA" id="ARBA00022917"/>
    </source>
</evidence>
<dbReference type="PANTHER" id="PTHR42765:SF1">
    <property type="entry name" value="ISOLEUCINE--TRNA LIGASE, MITOCHONDRIAL"/>
    <property type="match status" value="1"/>
</dbReference>
<feature type="binding site" evidence="10">
    <location>
        <position position="923"/>
    </location>
    <ligand>
        <name>Zn(2+)</name>
        <dbReference type="ChEBI" id="CHEBI:29105"/>
    </ligand>
</feature>
<keyword evidence="6 10" id="KW-0648">Protein biosynthesis</keyword>
<dbReference type="EC" id="6.1.1.5" evidence="10"/>
<protein>
    <recommendedName>
        <fullName evidence="10">Isoleucine--tRNA ligase</fullName>
        <ecNumber evidence="10">6.1.1.5</ecNumber>
    </recommendedName>
    <alternativeName>
        <fullName evidence="10">Isoleucyl-tRNA synthetase</fullName>
        <shortName evidence="10">IleRS</shortName>
    </alternativeName>
</protein>
<dbReference type="InterPro" id="IPR023585">
    <property type="entry name" value="Ile-tRNA-ligase_type1"/>
</dbReference>
<dbReference type="OrthoDB" id="9810365at2"/>
<comment type="subcellular location">
    <subcellularLocation>
        <location evidence="10">Cytoplasm</location>
    </subcellularLocation>
</comment>
<comment type="catalytic activity">
    <reaction evidence="9 10">
        <text>tRNA(Ile) + L-isoleucine + ATP = L-isoleucyl-tRNA(Ile) + AMP + diphosphate</text>
        <dbReference type="Rhea" id="RHEA:11060"/>
        <dbReference type="Rhea" id="RHEA-COMP:9666"/>
        <dbReference type="Rhea" id="RHEA-COMP:9695"/>
        <dbReference type="ChEBI" id="CHEBI:30616"/>
        <dbReference type="ChEBI" id="CHEBI:33019"/>
        <dbReference type="ChEBI" id="CHEBI:58045"/>
        <dbReference type="ChEBI" id="CHEBI:78442"/>
        <dbReference type="ChEBI" id="CHEBI:78528"/>
        <dbReference type="ChEBI" id="CHEBI:456215"/>
        <dbReference type="EC" id="6.1.1.5"/>
    </reaction>
</comment>
<dbReference type="PANTHER" id="PTHR42765">
    <property type="entry name" value="SOLEUCYL-TRNA SYNTHETASE"/>
    <property type="match status" value="1"/>
</dbReference>
<dbReference type="InParanoid" id="A0A0J6WXB7"/>
<evidence type="ECO:0000256" key="5">
    <source>
        <dbReference type="ARBA" id="ARBA00022840"/>
    </source>
</evidence>
<dbReference type="InterPro" id="IPR001412">
    <property type="entry name" value="aa-tRNA-synth_I_CS"/>
</dbReference>
<feature type="binding site" evidence="10">
    <location>
        <position position="906"/>
    </location>
    <ligand>
        <name>Zn(2+)</name>
        <dbReference type="ChEBI" id="CHEBI:29105"/>
    </ligand>
</feature>
<feature type="domain" description="Methionyl/Valyl/Leucyl/Isoleucyl-tRNA synthetase anticodon-binding" evidence="13">
    <location>
        <begin position="688"/>
        <end position="844"/>
    </location>
</feature>
<dbReference type="Pfam" id="PF00133">
    <property type="entry name" value="tRNA-synt_1"/>
    <property type="match status" value="1"/>
</dbReference>
<sequence>MDYGKTLHLPKTDFPMRGNLPQREPDFLKFWQEHAIYEKRLQKRDGAPKFILHDGPPYANGKLHIGHALNKVLKDIILKYKTQNGYYTKYVPGWDTHGLPIEHAVIKDTGLNRHEMAPLDLRAKCRDYALARVKEQKADFIRFGVLGDWEHPYLTLQKSVEVAQIGVFGKMAKKGYIYKGLKTVYWCPHCETALAEAEIEYKEIKSFSLYVKFKAVDLNCHMPKEANPDNVSALIWTTTPWTIPANMAICANEEFEYVWVKTGEDYLLMAKDLVDVTMKAGKIESYEVLPEVMTGKQLEGLVFQHPFYADRKVPIILGTHVTLEAGTGLVHTAPDHGQDDFEVCMKYASWGLKPIGTVGSDGCYTKMVPEYEGKFAFDMNVPIIKRLAEIGALFAKGSIRHQYAHCWRCKNPIIYRATEQWFSSVDGYRQKALEAIDRVKWIPSWGHERIYNMIRDRGDWCISRQRVWGVPIPIFYCKDCGEHIINDDTIAHLQTLFAEEGSDAWWNHDEKELLPEGFACPHCGGTEFKKETDIMDVWFDSGCTHQGVLHNDPDLDYPCEMYLEGSDQHRGWFNSSLLTSVAINGYAPYKAVLTHGFTVDGEGRKMSKSVGNTVAPQEVIEQYGADVMRLWVSSADYQGDIRLSPKILKQLSDVYRKIRNTFRYLLGNLDDFNPEADAVAYADMTELDKWVLLRLEQVYETVTEAYENYQFHVMYHAIHNFCTVDLSAMYLDVIKDRLYTEKTDSQIRRSAQTAMYQILDTLVKIISPVLSFTAEEVWMYMPKTSDKEESVLLTDWPKAHKEYLDNDLEGRWNAFLSYRRDLTRIFEGARKAHQIGHALEAAVTIYADGEEYDFLSQWKDKLAMLLIVSEVQLIKGNAPADAVPGEDHPDMKVIVVPSAHEKCERCWIHSETVGADPRHPTLCSRCAAVLGD</sequence>
<dbReference type="SUPFAM" id="SSF50677">
    <property type="entry name" value="ValRS/IleRS/LeuRS editing domain"/>
    <property type="match status" value="1"/>
</dbReference>
<dbReference type="InterPro" id="IPR050081">
    <property type="entry name" value="Ile-tRNA_ligase"/>
</dbReference>
<dbReference type="InterPro" id="IPR009080">
    <property type="entry name" value="tRNAsynth_Ia_anticodon-bd"/>
</dbReference>
<keyword evidence="7 10" id="KW-0030">Aminoacyl-tRNA synthetase</keyword>
<comment type="function">
    <text evidence="8 10">Catalyzes the attachment of isoleucine to tRNA(Ile). As IleRS can inadvertently accommodate and process structurally similar amino acids such as valine, to avoid such errors it has two additional distinct tRNA(Ile)-dependent editing activities. One activity is designated as 'pretransfer' editing and involves the hydrolysis of activated Val-AMP. The other activity is designated 'posttransfer' editing and involves deacylation of mischarged Val-tRNA(Ile).</text>
</comment>
<evidence type="ECO:0000313" key="15">
    <source>
        <dbReference type="Proteomes" id="UP000036503"/>
    </source>
</evidence>
<dbReference type="InterPro" id="IPR033708">
    <property type="entry name" value="Anticodon_Ile_BEm"/>
</dbReference>
<keyword evidence="2 10" id="KW-0963">Cytoplasm</keyword>
<feature type="binding site" evidence="10">
    <location>
        <position position="608"/>
    </location>
    <ligand>
        <name>ATP</name>
        <dbReference type="ChEBI" id="CHEBI:30616"/>
    </ligand>
</feature>
<evidence type="ECO:0000256" key="3">
    <source>
        <dbReference type="ARBA" id="ARBA00022598"/>
    </source>
</evidence>
<keyword evidence="3 10" id="KW-0436">Ligase</keyword>
<proteinExistence type="inferred from homology"/>
<dbReference type="NCBIfam" id="TIGR00392">
    <property type="entry name" value="ileS"/>
    <property type="match status" value="1"/>
</dbReference>
<keyword evidence="5 10" id="KW-0067">ATP-binding</keyword>
<evidence type="ECO:0000256" key="7">
    <source>
        <dbReference type="ARBA" id="ARBA00023146"/>
    </source>
</evidence>
<dbReference type="Gene3D" id="3.40.50.620">
    <property type="entry name" value="HUPs"/>
    <property type="match status" value="2"/>
</dbReference>
<evidence type="ECO:0000259" key="13">
    <source>
        <dbReference type="Pfam" id="PF08264"/>
    </source>
</evidence>